<keyword evidence="1" id="KW-0175">Coiled coil</keyword>
<sequence length="450" mass="51509">MSGLSAMWILMLVMMVVPFTRKRTQEHNSAQLRIQSAVDGSSSEIVQQPTCKRNRRLPNAQANAAVAPIPRAAAVAPIPRADETQPPVKPPKRRGKSLNVKASNISTEGNKINLTMDTRTKGFVGTTATLFATECGIVIRNTCPMKYPKWDSIPSDDKDKMYEKLETRFNLLRSDRVFMAYVNDKLHRNWKRTRCRLHTHWKNKDGETNPGLARSKVSSSCRSLLDWNHLCDYWELETTQNYSHKMAINRGKQVIASKGGSRSIANHVFQMTNRETQMLPSPLEVYYKLHFNAKKQEWKNDDARIQYENIICHKEEAVAKLVSEGTTITTTMYHELENEAIQSVCAKEKTKKSAWKIGVGPVLRKKDFWMTSEAESSRPPSNENETFLNKFASLEKKVEEYEKRDERYEKLSMFMSSKFPDFESVISDPVSNGEIGTDEQLNDDERSIDI</sequence>
<organism evidence="4 5">
    <name type="scientific">Tagetes erecta</name>
    <name type="common">African marigold</name>
    <dbReference type="NCBI Taxonomy" id="13708"/>
    <lineage>
        <taxon>Eukaryota</taxon>
        <taxon>Viridiplantae</taxon>
        <taxon>Streptophyta</taxon>
        <taxon>Embryophyta</taxon>
        <taxon>Tracheophyta</taxon>
        <taxon>Spermatophyta</taxon>
        <taxon>Magnoliopsida</taxon>
        <taxon>eudicotyledons</taxon>
        <taxon>Gunneridae</taxon>
        <taxon>Pentapetalae</taxon>
        <taxon>asterids</taxon>
        <taxon>campanulids</taxon>
        <taxon>Asterales</taxon>
        <taxon>Asteraceae</taxon>
        <taxon>Asteroideae</taxon>
        <taxon>Heliantheae alliance</taxon>
        <taxon>Tageteae</taxon>
        <taxon>Tagetes</taxon>
    </lineage>
</organism>
<proteinExistence type="predicted"/>
<dbReference type="PANTHER" id="PTHR33499">
    <property type="entry name" value="OS12G0282400 PROTEIN-RELATED"/>
    <property type="match status" value="1"/>
</dbReference>
<dbReference type="Pfam" id="PF03004">
    <property type="entry name" value="Transposase_24"/>
    <property type="match status" value="1"/>
</dbReference>
<keyword evidence="5" id="KW-1185">Reference proteome</keyword>
<feature type="region of interest" description="Disordered" evidence="2">
    <location>
        <begin position="427"/>
        <end position="450"/>
    </location>
</feature>
<feature type="coiled-coil region" evidence="1">
    <location>
        <begin position="384"/>
        <end position="411"/>
    </location>
</feature>
<evidence type="ECO:0000256" key="2">
    <source>
        <dbReference type="SAM" id="MobiDB-lite"/>
    </source>
</evidence>
<feature type="signal peptide" evidence="3">
    <location>
        <begin position="1"/>
        <end position="22"/>
    </location>
</feature>
<evidence type="ECO:0000256" key="3">
    <source>
        <dbReference type="SAM" id="SignalP"/>
    </source>
</evidence>
<evidence type="ECO:0008006" key="6">
    <source>
        <dbReference type="Google" id="ProtNLM"/>
    </source>
</evidence>
<dbReference type="EMBL" id="JAUHHV010000002">
    <property type="protein sequence ID" value="KAK1432007.1"/>
    <property type="molecule type" value="Genomic_DNA"/>
</dbReference>
<evidence type="ECO:0000313" key="5">
    <source>
        <dbReference type="Proteomes" id="UP001229421"/>
    </source>
</evidence>
<dbReference type="InterPro" id="IPR004252">
    <property type="entry name" value="Probable_transposase_24"/>
</dbReference>
<accession>A0AAD8KZI0</accession>
<dbReference type="Proteomes" id="UP001229421">
    <property type="component" value="Unassembled WGS sequence"/>
</dbReference>
<keyword evidence="3" id="KW-0732">Signal</keyword>
<comment type="caution">
    <text evidence="4">The sequence shown here is derived from an EMBL/GenBank/DDBJ whole genome shotgun (WGS) entry which is preliminary data.</text>
</comment>
<gene>
    <name evidence="4" type="ORF">QVD17_08867</name>
</gene>
<protein>
    <recommendedName>
        <fullName evidence="6">Transposase, Ptta/En/Spm, plant</fullName>
    </recommendedName>
</protein>
<dbReference type="PANTHER" id="PTHR33499:SF38">
    <property type="match status" value="1"/>
</dbReference>
<evidence type="ECO:0000256" key="1">
    <source>
        <dbReference type="SAM" id="Coils"/>
    </source>
</evidence>
<feature type="chain" id="PRO_5042234472" description="Transposase, Ptta/En/Spm, plant" evidence="3">
    <location>
        <begin position="23"/>
        <end position="450"/>
    </location>
</feature>
<dbReference type="AlphaFoldDB" id="A0AAD8KZI0"/>
<name>A0AAD8KZI0_TARER</name>
<reference evidence="4" key="1">
    <citation type="journal article" date="2023" name="bioRxiv">
        <title>Improved chromosome-level genome assembly for marigold (Tagetes erecta).</title>
        <authorList>
            <person name="Jiang F."/>
            <person name="Yuan L."/>
            <person name="Wang S."/>
            <person name="Wang H."/>
            <person name="Xu D."/>
            <person name="Wang A."/>
            <person name="Fan W."/>
        </authorList>
    </citation>
    <scope>NUCLEOTIDE SEQUENCE</scope>
    <source>
        <strain evidence="4">WSJ</strain>
        <tissue evidence="4">Leaf</tissue>
    </source>
</reference>
<evidence type="ECO:0000313" key="4">
    <source>
        <dbReference type="EMBL" id="KAK1432007.1"/>
    </source>
</evidence>